<dbReference type="EMBL" id="JAPHNI010001036">
    <property type="protein sequence ID" value="KAJ8106964.1"/>
    <property type="molecule type" value="Genomic_DNA"/>
</dbReference>
<protein>
    <submittedName>
        <fullName evidence="1">Uncharacterized protein</fullName>
    </submittedName>
</protein>
<proteinExistence type="predicted"/>
<accession>A0ACC2HW17</accession>
<reference evidence="1" key="1">
    <citation type="submission" date="2022-11" db="EMBL/GenBank/DDBJ databases">
        <title>Genome Sequence of Boeremia exigua.</title>
        <authorList>
            <person name="Buettner E."/>
        </authorList>
    </citation>
    <scope>NUCLEOTIDE SEQUENCE</scope>
    <source>
        <strain evidence="1">CU02</strain>
    </source>
</reference>
<evidence type="ECO:0000313" key="1">
    <source>
        <dbReference type="EMBL" id="KAJ8106964.1"/>
    </source>
</evidence>
<dbReference type="Proteomes" id="UP001153331">
    <property type="component" value="Unassembled WGS sequence"/>
</dbReference>
<gene>
    <name evidence="1" type="ORF">OPT61_g9190</name>
</gene>
<organism evidence="1 2">
    <name type="scientific">Boeremia exigua</name>
    <dbReference type="NCBI Taxonomy" id="749465"/>
    <lineage>
        <taxon>Eukaryota</taxon>
        <taxon>Fungi</taxon>
        <taxon>Dikarya</taxon>
        <taxon>Ascomycota</taxon>
        <taxon>Pezizomycotina</taxon>
        <taxon>Dothideomycetes</taxon>
        <taxon>Pleosporomycetidae</taxon>
        <taxon>Pleosporales</taxon>
        <taxon>Pleosporineae</taxon>
        <taxon>Didymellaceae</taxon>
        <taxon>Boeremia</taxon>
    </lineage>
</organism>
<sequence>MRPSKRLTRALLRGAQQLPLRSGRRAKRQPVDNQRVPEGVGHAEGQTHHAELAAAGDEELDHVCGHGELDEDRADDAFAEEDADVALYGRVAGGVGGCFDFAFARQPESGHAVEFDDGPEEVEKHAG</sequence>
<comment type="caution">
    <text evidence="1">The sequence shown here is derived from an EMBL/GenBank/DDBJ whole genome shotgun (WGS) entry which is preliminary data.</text>
</comment>
<keyword evidence="2" id="KW-1185">Reference proteome</keyword>
<evidence type="ECO:0000313" key="2">
    <source>
        <dbReference type="Proteomes" id="UP001153331"/>
    </source>
</evidence>
<name>A0ACC2HW17_9PLEO</name>